<keyword evidence="2" id="KW-0732">Signal</keyword>
<evidence type="ECO:0008006" key="5">
    <source>
        <dbReference type="Google" id="ProtNLM"/>
    </source>
</evidence>
<feature type="compositionally biased region" description="Gly residues" evidence="1">
    <location>
        <begin position="400"/>
        <end position="413"/>
    </location>
</feature>
<protein>
    <recommendedName>
        <fullName evidence="5">Attachment protein</fullName>
    </recommendedName>
</protein>
<feature type="signal peptide" evidence="2">
    <location>
        <begin position="1"/>
        <end position="24"/>
    </location>
</feature>
<organism evidence="3 4">
    <name type="scientific">Pseudomonas kribbensis</name>
    <dbReference type="NCBI Taxonomy" id="1628086"/>
    <lineage>
        <taxon>Bacteria</taxon>
        <taxon>Pseudomonadati</taxon>
        <taxon>Pseudomonadota</taxon>
        <taxon>Gammaproteobacteria</taxon>
        <taxon>Pseudomonadales</taxon>
        <taxon>Pseudomonadaceae</taxon>
        <taxon>Pseudomonas</taxon>
    </lineage>
</organism>
<evidence type="ECO:0000256" key="2">
    <source>
        <dbReference type="SAM" id="SignalP"/>
    </source>
</evidence>
<dbReference type="AlphaFoldDB" id="A0A4Y8V8X3"/>
<dbReference type="Proteomes" id="UP000297555">
    <property type="component" value="Unassembled WGS sequence"/>
</dbReference>
<reference evidence="3 4" key="1">
    <citation type="submission" date="2019-03" db="EMBL/GenBank/DDBJ databases">
        <title>Draft genome sequence of humic substances-degrading Pseudomonas kribbensis CHA-19 from forest soil.</title>
        <authorList>
            <person name="Kim D."/>
        </authorList>
    </citation>
    <scope>NUCLEOTIDE SEQUENCE [LARGE SCALE GENOMIC DNA]</scope>
    <source>
        <strain evidence="3 4">CHA-19</strain>
    </source>
</reference>
<dbReference type="RefSeq" id="WP_134828698.1">
    <property type="nucleotide sequence ID" value="NZ_SPDQ01000029.1"/>
</dbReference>
<feature type="compositionally biased region" description="Low complexity" evidence="1">
    <location>
        <begin position="385"/>
        <end position="399"/>
    </location>
</feature>
<feature type="region of interest" description="Disordered" evidence="1">
    <location>
        <begin position="385"/>
        <end position="418"/>
    </location>
</feature>
<comment type="caution">
    <text evidence="3">The sequence shown here is derived from an EMBL/GenBank/DDBJ whole genome shotgun (WGS) entry which is preliminary data.</text>
</comment>
<proteinExistence type="predicted"/>
<feature type="region of interest" description="Disordered" evidence="1">
    <location>
        <begin position="351"/>
        <end position="370"/>
    </location>
</feature>
<sequence length="549" mass="56106">MGLLTRVKTAVLFGCLLFASHSFAEDYYWTWDGVSKYPTPDAACDSGGRGQYAQSTTQIYDHSDPPEIYNDGRSANCQLYYTDPSGASGPAPIKGVRVSIGRGGNACPAGTDPFNPVTGTCNIQPHLQPGEKCPDQTGGTASNPMIFDDTVNKCVNFASSEGDAPCSYMKGIADANPANTGTAYEVAGTVTGGVASAPPTFAMDGLKCIVATVSTSSCKVGIDGTATCSVIGKLTGKGSSTGTKLVDALCPNGTCDPQEPEVKTQDQPCVPTGTGGGGSSCTATKETKQDGSQQCGTVNGAYKCITKQPYSNGITTNITATSETLSDGSVKVTTVKDSTNKVCTDVNTCTTQTSTTTSHTTTKPNGTTTTDSSCKGTCNNNGGGLETNTGAGTGKPTTGTGNGGNGDGEGGDGTASTTDDCAAPPPCDGDPFLCAILKQQHIDTCKMMADATAEQKAAAKAKTDAAYADLDAHQAQMDQQVNSLLGQFQASTGGTGSAGKCLPDKQISFGHFSAINLEFSKACDSISWVRLVLLAGAYLFAARIVSKEV</sequence>
<dbReference type="NCBIfam" id="NF041109">
    <property type="entry name" value="VF_TspB_C_term"/>
    <property type="match status" value="1"/>
</dbReference>
<evidence type="ECO:0000313" key="3">
    <source>
        <dbReference type="EMBL" id="TFH76244.1"/>
    </source>
</evidence>
<evidence type="ECO:0000256" key="1">
    <source>
        <dbReference type="SAM" id="MobiDB-lite"/>
    </source>
</evidence>
<dbReference type="EMBL" id="SPDQ01000029">
    <property type="protein sequence ID" value="TFH76244.1"/>
    <property type="molecule type" value="Genomic_DNA"/>
</dbReference>
<feature type="chain" id="PRO_5021337791" description="Attachment protein" evidence="2">
    <location>
        <begin position="25"/>
        <end position="549"/>
    </location>
</feature>
<gene>
    <name evidence="3" type="ORF">E4J90_29305</name>
</gene>
<dbReference type="OrthoDB" id="10002077at2"/>
<name>A0A4Y8V8X3_9PSED</name>
<accession>A0A4Y8V8X3</accession>
<evidence type="ECO:0000313" key="4">
    <source>
        <dbReference type="Proteomes" id="UP000297555"/>
    </source>
</evidence>